<evidence type="ECO:0000313" key="4">
    <source>
        <dbReference type="Proteomes" id="UP000029548"/>
    </source>
</evidence>
<gene>
    <name evidence="3" type="ORF">HMPREF1650_08055</name>
</gene>
<dbReference type="RefSeq" id="WP_035122513.1">
    <property type="nucleotide sequence ID" value="NZ_JRNE01000057.1"/>
</dbReference>
<evidence type="ECO:0000313" key="3">
    <source>
        <dbReference type="EMBL" id="KGF16256.1"/>
    </source>
</evidence>
<dbReference type="AlphaFoldDB" id="A0A095Y2J2"/>
<evidence type="ECO:0000256" key="2">
    <source>
        <dbReference type="SAM" id="SignalP"/>
    </source>
</evidence>
<organism evidence="3 4">
    <name type="scientific">Corynebacterium freneyi DNF00450</name>
    <dbReference type="NCBI Taxonomy" id="1287475"/>
    <lineage>
        <taxon>Bacteria</taxon>
        <taxon>Bacillati</taxon>
        <taxon>Actinomycetota</taxon>
        <taxon>Actinomycetes</taxon>
        <taxon>Mycobacteriales</taxon>
        <taxon>Corynebacteriaceae</taxon>
        <taxon>Corynebacterium</taxon>
    </lineage>
</organism>
<dbReference type="Proteomes" id="UP000029548">
    <property type="component" value="Unassembled WGS sequence"/>
</dbReference>
<name>A0A095Y2J2_9CORY</name>
<feature type="signal peptide" evidence="2">
    <location>
        <begin position="1"/>
        <end position="24"/>
    </location>
</feature>
<reference evidence="3 4" key="1">
    <citation type="submission" date="2014-07" db="EMBL/GenBank/DDBJ databases">
        <authorList>
            <person name="McCorrison J."/>
            <person name="Sanka R."/>
            <person name="Torralba M."/>
            <person name="Gillis M."/>
            <person name="Haft D.H."/>
            <person name="Methe B."/>
            <person name="Sutton G."/>
            <person name="Nelson K.E."/>
        </authorList>
    </citation>
    <scope>NUCLEOTIDE SEQUENCE [LARGE SCALE GENOMIC DNA]</scope>
    <source>
        <strain evidence="3 4">DNF00450</strain>
    </source>
</reference>
<feature type="compositionally biased region" description="Low complexity" evidence="1">
    <location>
        <begin position="34"/>
        <end position="66"/>
    </location>
</feature>
<sequence>MNAYAGSRRSAAAILAVSALVLGACSDSGDSADATTTVTETAAEGTSEQPSPTTEETSTSEQSGTGDESDSDDDSADAGSGDITEIDADGIAFEIDDIGMMCWVGQQAFLNCQGTAEWTPTTGPGPANSLSFDMNAESIQAMQANANMADLDIEEVDAGGRYEVRGIIFDLSDSDRMTFTDELSGTSGYVTADRYGWS</sequence>
<feature type="region of interest" description="Disordered" evidence="1">
    <location>
        <begin position="28"/>
        <end position="83"/>
    </location>
</feature>
<keyword evidence="2" id="KW-0732">Signal</keyword>
<dbReference type="EMBL" id="JRNE01000057">
    <property type="protein sequence ID" value="KGF16256.1"/>
    <property type="molecule type" value="Genomic_DNA"/>
</dbReference>
<feature type="compositionally biased region" description="Acidic residues" evidence="1">
    <location>
        <begin position="67"/>
        <end position="76"/>
    </location>
</feature>
<evidence type="ECO:0000256" key="1">
    <source>
        <dbReference type="SAM" id="MobiDB-lite"/>
    </source>
</evidence>
<feature type="chain" id="PRO_5039031599" evidence="2">
    <location>
        <begin position="25"/>
        <end position="198"/>
    </location>
</feature>
<proteinExistence type="predicted"/>
<comment type="caution">
    <text evidence="3">The sequence shown here is derived from an EMBL/GenBank/DDBJ whole genome shotgun (WGS) entry which is preliminary data.</text>
</comment>
<accession>A0A095Y2J2</accession>
<protein>
    <submittedName>
        <fullName evidence="3">Uncharacterized protein</fullName>
    </submittedName>
</protein>